<dbReference type="Proteomes" id="UP000034445">
    <property type="component" value="Unassembled WGS sequence"/>
</dbReference>
<proteinExistence type="inferred from homology"/>
<dbReference type="FunFam" id="3.30.70.600:FF:000003">
    <property type="entry name" value="30S ribosomal protein S10"/>
    <property type="match status" value="1"/>
</dbReference>
<evidence type="ECO:0000256" key="1">
    <source>
        <dbReference type="ARBA" id="ARBA00007102"/>
    </source>
</evidence>
<dbReference type="PATRIC" id="fig|1618676.3.peg.1087"/>
<organism evidence="7 8">
    <name type="scientific">Candidatus Kaiserbacteria bacterium GW2011_GWC2_52_8b</name>
    <dbReference type="NCBI Taxonomy" id="1618676"/>
    <lineage>
        <taxon>Bacteria</taxon>
        <taxon>Candidatus Kaiseribacteriota</taxon>
    </lineage>
</organism>
<name>A0A0G1XDX0_9BACT</name>
<dbReference type="HAMAP" id="MF_00508">
    <property type="entry name" value="Ribosomal_uS10"/>
    <property type="match status" value="1"/>
</dbReference>
<reference evidence="7 8" key="1">
    <citation type="journal article" date="2015" name="Nature">
        <title>rRNA introns, odd ribosomes, and small enigmatic genomes across a large radiation of phyla.</title>
        <authorList>
            <person name="Brown C.T."/>
            <person name="Hug L.A."/>
            <person name="Thomas B.C."/>
            <person name="Sharon I."/>
            <person name="Castelle C.J."/>
            <person name="Singh A."/>
            <person name="Wilkins M.J."/>
            <person name="Williams K.H."/>
            <person name="Banfield J.F."/>
        </authorList>
    </citation>
    <scope>NUCLEOTIDE SEQUENCE [LARGE SCALE GENOMIC DNA]</scope>
</reference>
<feature type="compositionally biased region" description="Basic residues" evidence="5">
    <location>
        <begin position="14"/>
        <end position="28"/>
    </location>
</feature>
<evidence type="ECO:0000313" key="8">
    <source>
        <dbReference type="Proteomes" id="UP000034445"/>
    </source>
</evidence>
<protein>
    <recommendedName>
        <fullName evidence="4">Small ribosomal subunit protein uS10</fullName>
    </recommendedName>
</protein>
<dbReference type="SUPFAM" id="SSF54999">
    <property type="entry name" value="Ribosomal protein S10"/>
    <property type="match status" value="1"/>
</dbReference>
<dbReference type="Pfam" id="PF00338">
    <property type="entry name" value="Ribosomal_S10"/>
    <property type="match status" value="1"/>
</dbReference>
<dbReference type="SMART" id="SM01403">
    <property type="entry name" value="Ribosomal_S10"/>
    <property type="match status" value="1"/>
</dbReference>
<evidence type="ECO:0000256" key="4">
    <source>
        <dbReference type="HAMAP-Rule" id="MF_00508"/>
    </source>
</evidence>
<evidence type="ECO:0000256" key="3">
    <source>
        <dbReference type="ARBA" id="ARBA00023274"/>
    </source>
</evidence>
<keyword evidence="2 4" id="KW-0689">Ribosomal protein</keyword>
<dbReference type="AlphaFoldDB" id="A0A0G1XDX0"/>
<evidence type="ECO:0000256" key="2">
    <source>
        <dbReference type="ARBA" id="ARBA00022980"/>
    </source>
</evidence>
<gene>
    <name evidence="4" type="primary">rpsJ</name>
    <name evidence="7" type="ORF">UY74_C0073G0003</name>
</gene>
<dbReference type="NCBIfam" id="NF001861">
    <property type="entry name" value="PRK00596.1"/>
    <property type="match status" value="1"/>
</dbReference>
<comment type="similarity">
    <text evidence="1 4">Belongs to the universal ribosomal protein uS10 family.</text>
</comment>
<dbReference type="GO" id="GO:0005840">
    <property type="term" value="C:ribosome"/>
    <property type="evidence" value="ECO:0007669"/>
    <property type="project" value="UniProtKB-KW"/>
</dbReference>
<dbReference type="EMBL" id="LCRF01000073">
    <property type="protein sequence ID" value="KKW29488.1"/>
    <property type="molecule type" value="Genomic_DNA"/>
</dbReference>
<dbReference type="InterPro" id="IPR036838">
    <property type="entry name" value="Ribosomal_uS10_dom_sf"/>
</dbReference>
<dbReference type="PRINTS" id="PR00971">
    <property type="entry name" value="RIBOSOMALS10"/>
</dbReference>
<dbReference type="InterPro" id="IPR027486">
    <property type="entry name" value="Ribosomal_uS10_dom"/>
</dbReference>
<dbReference type="GO" id="GO:0000049">
    <property type="term" value="F:tRNA binding"/>
    <property type="evidence" value="ECO:0007669"/>
    <property type="project" value="UniProtKB-UniRule"/>
</dbReference>
<keyword evidence="3 4" id="KW-0687">Ribonucleoprotein</keyword>
<dbReference type="GO" id="GO:1990904">
    <property type="term" value="C:ribonucleoprotein complex"/>
    <property type="evidence" value="ECO:0007669"/>
    <property type="project" value="UniProtKB-KW"/>
</dbReference>
<evidence type="ECO:0000313" key="7">
    <source>
        <dbReference type="EMBL" id="KKW29488.1"/>
    </source>
</evidence>
<evidence type="ECO:0000259" key="6">
    <source>
        <dbReference type="SMART" id="SM01403"/>
    </source>
</evidence>
<feature type="region of interest" description="Disordered" evidence="5">
    <location>
        <begin position="1"/>
        <end position="28"/>
    </location>
</feature>
<dbReference type="NCBIfam" id="TIGR01049">
    <property type="entry name" value="rpsJ_bact"/>
    <property type="match status" value="1"/>
</dbReference>
<comment type="caution">
    <text evidence="7">The sequence shown here is derived from an EMBL/GenBank/DDBJ whole genome shotgun (WGS) entry which is preliminary data.</text>
</comment>
<sequence length="130" mass="14597">MATKSATKVTTVKKPSRSPRAKKAAKPAAAHRLRIRVRAYEHGVLDNSVKQIIDTAARYNAEIIGPVPLPIDIRKYTVNRAAFIDKDSREQFEMRIHKRMIDILNPEPKVIEALTNIDLPSGVSIDVKML</sequence>
<dbReference type="GO" id="GO:0006412">
    <property type="term" value="P:translation"/>
    <property type="evidence" value="ECO:0007669"/>
    <property type="project" value="UniProtKB-UniRule"/>
</dbReference>
<accession>A0A0G1XDX0</accession>
<comment type="function">
    <text evidence="4">Involved in the binding of tRNA to the ribosomes.</text>
</comment>
<comment type="subunit">
    <text evidence="4">Part of the 30S ribosomal subunit.</text>
</comment>
<evidence type="ECO:0000256" key="5">
    <source>
        <dbReference type="SAM" id="MobiDB-lite"/>
    </source>
</evidence>
<dbReference type="GO" id="GO:0003735">
    <property type="term" value="F:structural constituent of ribosome"/>
    <property type="evidence" value="ECO:0007669"/>
    <property type="project" value="InterPro"/>
</dbReference>
<dbReference type="InterPro" id="IPR001848">
    <property type="entry name" value="Ribosomal_uS10"/>
</dbReference>
<feature type="compositionally biased region" description="Low complexity" evidence="5">
    <location>
        <begin position="1"/>
        <end position="13"/>
    </location>
</feature>
<feature type="domain" description="Small ribosomal subunit protein uS10" evidence="6">
    <location>
        <begin position="34"/>
        <end position="128"/>
    </location>
</feature>
<dbReference type="Gene3D" id="3.30.70.600">
    <property type="entry name" value="Ribosomal protein S10 domain"/>
    <property type="match status" value="1"/>
</dbReference>
<dbReference type="PANTHER" id="PTHR11700">
    <property type="entry name" value="30S RIBOSOMAL PROTEIN S10 FAMILY MEMBER"/>
    <property type="match status" value="1"/>
</dbReference>